<comment type="caution">
    <text evidence="1">The sequence shown here is derived from an EMBL/GenBank/DDBJ whole genome shotgun (WGS) entry which is preliminary data.</text>
</comment>
<accession>A0ACB8ZQA2</accession>
<reference evidence="2" key="1">
    <citation type="journal article" date="2022" name="Mol. Ecol. Resour.">
        <title>The genomes of chicory, endive, great burdock and yacon provide insights into Asteraceae palaeo-polyploidization history and plant inulin production.</title>
        <authorList>
            <person name="Fan W."/>
            <person name="Wang S."/>
            <person name="Wang H."/>
            <person name="Wang A."/>
            <person name="Jiang F."/>
            <person name="Liu H."/>
            <person name="Zhao H."/>
            <person name="Xu D."/>
            <person name="Zhang Y."/>
        </authorList>
    </citation>
    <scope>NUCLEOTIDE SEQUENCE [LARGE SCALE GENOMIC DNA]</scope>
    <source>
        <strain evidence="2">cv. Punajuju</strain>
    </source>
</reference>
<dbReference type="EMBL" id="CM042016">
    <property type="protein sequence ID" value="KAI3699788.1"/>
    <property type="molecule type" value="Genomic_DNA"/>
</dbReference>
<protein>
    <submittedName>
        <fullName evidence="1">Uncharacterized protein</fullName>
    </submittedName>
</protein>
<dbReference type="Proteomes" id="UP001055811">
    <property type="component" value="Linkage Group LG08"/>
</dbReference>
<keyword evidence="2" id="KW-1185">Reference proteome</keyword>
<gene>
    <name evidence="1" type="ORF">L2E82_44328</name>
</gene>
<name>A0ACB8ZQA2_CICIN</name>
<proteinExistence type="predicted"/>
<sequence>MVVPDVNTATATYEIGSSGLRLPGINGILRNHRRPQIDFHEMIVLLLHVPKSLYQMDIGYCLRRFYSSLRIRM</sequence>
<evidence type="ECO:0000313" key="2">
    <source>
        <dbReference type="Proteomes" id="UP001055811"/>
    </source>
</evidence>
<evidence type="ECO:0000313" key="1">
    <source>
        <dbReference type="EMBL" id="KAI3699788.1"/>
    </source>
</evidence>
<organism evidence="1 2">
    <name type="scientific">Cichorium intybus</name>
    <name type="common">Chicory</name>
    <dbReference type="NCBI Taxonomy" id="13427"/>
    <lineage>
        <taxon>Eukaryota</taxon>
        <taxon>Viridiplantae</taxon>
        <taxon>Streptophyta</taxon>
        <taxon>Embryophyta</taxon>
        <taxon>Tracheophyta</taxon>
        <taxon>Spermatophyta</taxon>
        <taxon>Magnoliopsida</taxon>
        <taxon>eudicotyledons</taxon>
        <taxon>Gunneridae</taxon>
        <taxon>Pentapetalae</taxon>
        <taxon>asterids</taxon>
        <taxon>campanulids</taxon>
        <taxon>Asterales</taxon>
        <taxon>Asteraceae</taxon>
        <taxon>Cichorioideae</taxon>
        <taxon>Cichorieae</taxon>
        <taxon>Cichoriinae</taxon>
        <taxon>Cichorium</taxon>
    </lineage>
</organism>
<reference evidence="1 2" key="2">
    <citation type="journal article" date="2022" name="Mol. Ecol. Resour.">
        <title>The genomes of chicory, endive, great burdock and yacon provide insights into Asteraceae paleo-polyploidization history and plant inulin production.</title>
        <authorList>
            <person name="Fan W."/>
            <person name="Wang S."/>
            <person name="Wang H."/>
            <person name="Wang A."/>
            <person name="Jiang F."/>
            <person name="Liu H."/>
            <person name="Zhao H."/>
            <person name="Xu D."/>
            <person name="Zhang Y."/>
        </authorList>
    </citation>
    <scope>NUCLEOTIDE SEQUENCE [LARGE SCALE GENOMIC DNA]</scope>
    <source>
        <strain evidence="2">cv. Punajuju</strain>
        <tissue evidence="1">Leaves</tissue>
    </source>
</reference>